<evidence type="ECO:0000313" key="16">
    <source>
        <dbReference type="EMBL" id="GGZ61698.1"/>
    </source>
</evidence>
<dbReference type="RefSeq" id="WP_189448293.1">
    <property type="nucleotide sequence ID" value="NZ_BMXY01000001.1"/>
</dbReference>
<dbReference type="Proteomes" id="UP000643403">
    <property type="component" value="Unassembled WGS sequence"/>
</dbReference>
<evidence type="ECO:0000256" key="10">
    <source>
        <dbReference type="ARBA" id="ARBA00022840"/>
    </source>
</evidence>
<evidence type="ECO:0000256" key="6">
    <source>
        <dbReference type="ARBA" id="ARBA00022519"/>
    </source>
</evidence>
<reference evidence="17" key="1">
    <citation type="journal article" date="2019" name="Int. J. Syst. Evol. Microbiol.">
        <title>The Global Catalogue of Microorganisms (GCM) 10K type strain sequencing project: providing services to taxonomists for standard genome sequencing and annotation.</title>
        <authorList>
            <consortium name="The Broad Institute Genomics Platform"/>
            <consortium name="The Broad Institute Genome Sequencing Center for Infectious Disease"/>
            <person name="Wu L."/>
            <person name="Ma J."/>
        </authorList>
    </citation>
    <scope>NUCLEOTIDE SEQUENCE [LARGE SCALE GENOMIC DNA]</scope>
    <source>
        <strain evidence="17">KCTC 22558</strain>
    </source>
</reference>
<dbReference type="Gene3D" id="1.10.510.10">
    <property type="entry name" value="Transferase(Phosphotransferase) domain 1"/>
    <property type="match status" value="1"/>
</dbReference>
<sequence length="246" mass="27889">MAPAHADDARIEFDGPDGRGAIVFDPERAPQAEPRWFDPMFWGDRARPVDTGGRGAAWFVDAPFGACVLRQYRRGGLAARVSRSGYFWNGERRVRSVAEFHLAREARRRGIPVPAPVAAMYVRDGLRYRAAILIERLRNVETLASLAMEGAAPWDEAGRLVARMHRAGLDHADLNADNLLFDRDGRGWVIDLDRGLFRTIGDGWRERNLRRLHRSLLKRRGARAVDEVDEDFGRLRAAYDEAWRSA</sequence>
<evidence type="ECO:0000313" key="17">
    <source>
        <dbReference type="Proteomes" id="UP000643403"/>
    </source>
</evidence>
<comment type="catalytic activity">
    <reaction evidence="14 15">
        <text>an alpha-Kdo-(2-&gt;6)-lipid IVA + ATP = a 4-O-phospho-alpha-Kdo-(2-&gt;6)-lipid IVA + ADP + H(+)</text>
        <dbReference type="Rhea" id="RHEA:74271"/>
        <dbReference type="ChEBI" id="CHEBI:15378"/>
        <dbReference type="ChEBI" id="CHEBI:30616"/>
        <dbReference type="ChEBI" id="CHEBI:176428"/>
        <dbReference type="ChEBI" id="CHEBI:193140"/>
        <dbReference type="ChEBI" id="CHEBI:456216"/>
        <dbReference type="EC" id="2.7.1.166"/>
    </reaction>
</comment>
<evidence type="ECO:0000256" key="4">
    <source>
        <dbReference type="ARBA" id="ARBA00011988"/>
    </source>
</evidence>
<evidence type="ECO:0000256" key="5">
    <source>
        <dbReference type="ARBA" id="ARBA00022475"/>
    </source>
</evidence>
<evidence type="ECO:0000256" key="7">
    <source>
        <dbReference type="ARBA" id="ARBA00022679"/>
    </source>
</evidence>
<dbReference type="HAMAP" id="MF_00521">
    <property type="entry name" value="KDO_kinase"/>
    <property type="match status" value="1"/>
</dbReference>
<comment type="pathway">
    <text evidence="2 15">Bacterial outer membrane biogenesis; LPS core biosynthesis.</text>
</comment>
<dbReference type="SUPFAM" id="SSF56112">
    <property type="entry name" value="Protein kinase-like (PK-like)"/>
    <property type="match status" value="1"/>
</dbReference>
<keyword evidence="7 15" id="KW-0808">Transferase</keyword>
<evidence type="ECO:0000256" key="2">
    <source>
        <dbReference type="ARBA" id="ARBA00004713"/>
    </source>
</evidence>
<evidence type="ECO:0000256" key="1">
    <source>
        <dbReference type="ARBA" id="ARBA00004515"/>
    </source>
</evidence>
<accession>A0ABQ3BYN1</accession>
<name>A0ABQ3BYN1_9GAMM</name>
<dbReference type="EMBL" id="BMXY01000001">
    <property type="protein sequence ID" value="GGZ61698.1"/>
    <property type="molecule type" value="Genomic_DNA"/>
</dbReference>
<keyword evidence="9 15" id="KW-0418">Kinase</keyword>
<gene>
    <name evidence="15 16" type="primary">kdkA</name>
    <name evidence="16" type="ORF">GCM10008101_14780</name>
</gene>
<evidence type="ECO:0000256" key="9">
    <source>
        <dbReference type="ARBA" id="ARBA00022777"/>
    </source>
</evidence>
<protein>
    <recommendedName>
        <fullName evidence="13 15">3-deoxy-D-manno-octulosonic acid kinase</fullName>
        <shortName evidence="15">Kdo kinase</shortName>
        <ecNumber evidence="4 15">2.7.1.166</ecNumber>
    </recommendedName>
</protein>
<organism evidence="16 17">
    <name type="scientific">Cognatilysobacter xinjiangensis</name>
    <dbReference type="NCBI Taxonomy" id="546892"/>
    <lineage>
        <taxon>Bacteria</taxon>
        <taxon>Pseudomonadati</taxon>
        <taxon>Pseudomonadota</taxon>
        <taxon>Gammaproteobacteria</taxon>
        <taxon>Lysobacterales</taxon>
        <taxon>Lysobacteraceae</taxon>
        <taxon>Cognatilysobacter</taxon>
    </lineage>
</organism>
<keyword evidence="5 15" id="KW-1003">Cell membrane</keyword>
<comment type="caution">
    <text evidence="16">The sequence shown here is derived from an EMBL/GenBank/DDBJ whole genome shotgun (WGS) entry which is preliminary data.</text>
</comment>
<dbReference type="InterPro" id="IPR022826">
    <property type="entry name" value="KDO_kinase"/>
</dbReference>
<evidence type="ECO:0000256" key="11">
    <source>
        <dbReference type="ARBA" id="ARBA00022985"/>
    </source>
</evidence>
<keyword evidence="17" id="KW-1185">Reference proteome</keyword>
<feature type="active site" evidence="15">
    <location>
        <position position="173"/>
    </location>
</feature>
<dbReference type="InterPro" id="IPR011009">
    <property type="entry name" value="Kinase-like_dom_sf"/>
</dbReference>
<evidence type="ECO:0000256" key="3">
    <source>
        <dbReference type="ARBA" id="ARBA00010327"/>
    </source>
</evidence>
<dbReference type="NCBIfam" id="NF002475">
    <property type="entry name" value="PRK01723.1"/>
    <property type="match status" value="1"/>
</dbReference>
<dbReference type="EC" id="2.7.1.166" evidence="4 15"/>
<comment type="similarity">
    <text evidence="3 15">Belongs to the protein kinase superfamily. KdkA/RfaP family.</text>
</comment>
<dbReference type="GO" id="GO:0016301">
    <property type="term" value="F:kinase activity"/>
    <property type="evidence" value="ECO:0007669"/>
    <property type="project" value="UniProtKB-KW"/>
</dbReference>
<keyword evidence="10 15" id="KW-0067">ATP-binding</keyword>
<proteinExistence type="inferred from homology"/>
<evidence type="ECO:0000256" key="15">
    <source>
        <dbReference type="HAMAP-Rule" id="MF_00521"/>
    </source>
</evidence>
<dbReference type="Pfam" id="PF06293">
    <property type="entry name" value="Kdo"/>
    <property type="match status" value="1"/>
</dbReference>
<comment type="subcellular location">
    <subcellularLocation>
        <location evidence="1 15">Cell inner membrane</location>
        <topology evidence="1 15">Peripheral membrane protein</topology>
        <orientation evidence="1 15">Cytoplasmic side</orientation>
    </subcellularLocation>
</comment>
<evidence type="ECO:0000256" key="12">
    <source>
        <dbReference type="ARBA" id="ARBA00023136"/>
    </source>
</evidence>
<evidence type="ECO:0000256" key="14">
    <source>
        <dbReference type="ARBA" id="ARBA00034417"/>
    </source>
</evidence>
<keyword evidence="11 15" id="KW-0448">Lipopolysaccharide biosynthesis</keyword>
<keyword evidence="8 15" id="KW-0547">Nucleotide-binding</keyword>
<evidence type="ECO:0000256" key="13">
    <source>
        <dbReference type="ARBA" id="ARBA00029511"/>
    </source>
</evidence>
<keyword evidence="6 15" id="KW-0997">Cell inner membrane</keyword>
<evidence type="ECO:0000256" key="8">
    <source>
        <dbReference type="ARBA" id="ARBA00022741"/>
    </source>
</evidence>
<keyword evidence="12 15" id="KW-0472">Membrane</keyword>
<comment type="function">
    <text evidence="15">Catalyzes the ATP-dependent phosphorylation of the 3-deoxy-D-manno-octulosonic acid (Kdo) residue in Kdo-lipid IV(A) at the 4-OH position.</text>
</comment>